<keyword evidence="2" id="KW-1185">Reference proteome</keyword>
<gene>
    <name evidence="1" type="ORF">NQ318_016111</name>
</gene>
<evidence type="ECO:0000313" key="1">
    <source>
        <dbReference type="EMBL" id="KAJ8936740.1"/>
    </source>
</evidence>
<protein>
    <recommendedName>
        <fullName evidence="3">Secreted protein</fullName>
    </recommendedName>
</protein>
<comment type="caution">
    <text evidence="1">The sequence shown here is derived from an EMBL/GenBank/DDBJ whole genome shotgun (WGS) entry which is preliminary data.</text>
</comment>
<evidence type="ECO:0008006" key="3">
    <source>
        <dbReference type="Google" id="ProtNLM"/>
    </source>
</evidence>
<accession>A0AAV8XDM7</accession>
<dbReference type="AlphaFoldDB" id="A0AAV8XDM7"/>
<dbReference type="EMBL" id="JAPWTK010000717">
    <property type="protein sequence ID" value="KAJ8936740.1"/>
    <property type="molecule type" value="Genomic_DNA"/>
</dbReference>
<organism evidence="1 2">
    <name type="scientific">Aromia moschata</name>
    <dbReference type="NCBI Taxonomy" id="1265417"/>
    <lineage>
        <taxon>Eukaryota</taxon>
        <taxon>Metazoa</taxon>
        <taxon>Ecdysozoa</taxon>
        <taxon>Arthropoda</taxon>
        <taxon>Hexapoda</taxon>
        <taxon>Insecta</taxon>
        <taxon>Pterygota</taxon>
        <taxon>Neoptera</taxon>
        <taxon>Endopterygota</taxon>
        <taxon>Coleoptera</taxon>
        <taxon>Polyphaga</taxon>
        <taxon>Cucujiformia</taxon>
        <taxon>Chrysomeloidea</taxon>
        <taxon>Cerambycidae</taxon>
        <taxon>Cerambycinae</taxon>
        <taxon>Callichromatini</taxon>
        <taxon>Aromia</taxon>
    </lineage>
</organism>
<dbReference type="Proteomes" id="UP001162162">
    <property type="component" value="Unassembled WGS sequence"/>
</dbReference>
<reference evidence="1" key="1">
    <citation type="journal article" date="2023" name="Insect Mol. Biol.">
        <title>Genome sequencing provides insights into the evolution of gene families encoding plant cell wall-degrading enzymes in longhorned beetles.</title>
        <authorList>
            <person name="Shin N.R."/>
            <person name="Okamura Y."/>
            <person name="Kirsch R."/>
            <person name="Pauchet Y."/>
        </authorList>
    </citation>
    <scope>NUCLEOTIDE SEQUENCE</scope>
    <source>
        <strain evidence="1">AMC_N1</strain>
    </source>
</reference>
<proteinExistence type="predicted"/>
<name>A0AAV8XDM7_9CUCU</name>
<sequence length="178" mass="19793">MTPLRLVSVLLSSSFVLLSSPFVLLSPLFLLAFLPLHGPLVVVVLPPQGPLVVVVLPPHACDTGFPLRRTVDARGRGNYPGVFAFFLITSPTECINEIKDNSAPCLFGGPYRKYFWARINGAVLRNINASDMRPRHGHLTTLPCVYVYVWVTCVVIYNFDELMTVQGVQGHRRMPEIC</sequence>
<evidence type="ECO:0000313" key="2">
    <source>
        <dbReference type="Proteomes" id="UP001162162"/>
    </source>
</evidence>